<dbReference type="OrthoDB" id="2655295at2"/>
<organism evidence="1 2">
    <name type="scientific">Paenibacillus albus</name>
    <dbReference type="NCBI Taxonomy" id="2495582"/>
    <lineage>
        <taxon>Bacteria</taxon>
        <taxon>Bacillati</taxon>
        <taxon>Bacillota</taxon>
        <taxon>Bacilli</taxon>
        <taxon>Bacillales</taxon>
        <taxon>Paenibacillaceae</taxon>
        <taxon>Paenibacillus</taxon>
    </lineage>
</organism>
<dbReference type="Pfam" id="PF13646">
    <property type="entry name" value="HEAT_2"/>
    <property type="match status" value="1"/>
</dbReference>
<name>A0A3S9A1J5_9BACL</name>
<gene>
    <name evidence="1" type="ORF">EJC50_08070</name>
</gene>
<sequence length="150" mass="17033">MEHTEEVEVVESGAPSIEELKKSASRMSNWRARLAAIEELGKLGGQQAIDQLSRMAKSDTVHQVQAAAHRKLRELGEELELPARKSGELVKGVNKILLRIKKSLPEGHSYEAFKEKLQKMRSDVYDIYEGDKEAGFDQWLEQTWASLTRK</sequence>
<reference evidence="2" key="1">
    <citation type="submission" date="2018-12" db="EMBL/GenBank/DDBJ databases">
        <title>Genome sequence of Peanibacillus sp.</title>
        <authorList>
            <person name="Subramani G."/>
            <person name="Srinivasan S."/>
            <person name="Kim M.K."/>
        </authorList>
    </citation>
    <scope>NUCLEOTIDE SEQUENCE [LARGE SCALE GENOMIC DNA]</scope>
    <source>
        <strain evidence="2">18JY67-1</strain>
    </source>
</reference>
<evidence type="ECO:0000313" key="2">
    <source>
        <dbReference type="Proteomes" id="UP000272528"/>
    </source>
</evidence>
<dbReference type="Proteomes" id="UP000272528">
    <property type="component" value="Chromosome"/>
</dbReference>
<accession>A0A3S9A1J5</accession>
<dbReference type="KEGG" id="palb:EJC50_08070"/>
<dbReference type="InterPro" id="IPR011989">
    <property type="entry name" value="ARM-like"/>
</dbReference>
<proteinExistence type="predicted"/>
<dbReference type="AlphaFoldDB" id="A0A3S9A1J5"/>
<evidence type="ECO:0000313" key="1">
    <source>
        <dbReference type="EMBL" id="AZN39619.1"/>
    </source>
</evidence>
<dbReference type="Gene3D" id="1.25.10.10">
    <property type="entry name" value="Leucine-rich Repeat Variant"/>
    <property type="match status" value="1"/>
</dbReference>
<dbReference type="RefSeq" id="WP_126014371.1">
    <property type="nucleotide sequence ID" value="NZ_CP034437.1"/>
</dbReference>
<dbReference type="SUPFAM" id="SSF48371">
    <property type="entry name" value="ARM repeat"/>
    <property type="match status" value="1"/>
</dbReference>
<dbReference type="EMBL" id="CP034437">
    <property type="protein sequence ID" value="AZN39619.1"/>
    <property type="molecule type" value="Genomic_DNA"/>
</dbReference>
<keyword evidence="2" id="KW-1185">Reference proteome</keyword>
<dbReference type="InterPro" id="IPR016024">
    <property type="entry name" value="ARM-type_fold"/>
</dbReference>
<protein>
    <submittedName>
        <fullName evidence="1">HEAT repeat domain-containing protein</fullName>
    </submittedName>
</protein>